<sequence length="578" mass="67419">MVTITVLALIIYAVGDFRFPLSDGDDTDQYEYAGYYFFKNISFGLIPHLNLDNDQTFYPYGTLQVFLPWGFERDYWYAFCYWLNDGPGPYLQFYYVFSIVITAIGTFWLLRAFFPPWQLAIVSLAVSVFNFYGLWKYPVHLNVCVGHWTILCIVATYRLLWQLYHRQRLSLLFLLVWAWLHVQILGLELGYVAGFALTFTTVAVPFGMYLLYRNNPGISHWPVQLMAWVSREYRQRSTLIWVIAGLMLLNIYLYVPLTLQIAFTAWKFDFSVMPPSRLWSHPARLLIPHLPYLNQYEQQYEKYFKDSYESYGQTSPGLYLVLLAIIGFWQMRRQIPLWGPVVLTLALCLLYHPALVPTLKVFPWFSFNRHGGRATLIYPILLSFLALGMRLPTRLPARMALSLIGLLMLAEWQFGYYYFTIYHLPPLPADVYTYMERVHKTPGEAVLDWPFCVVGADGTGMQEGLCPHYDAQNAVFTFRRFYDKKVVGQYFGRLHPDQIKPFLRDGWPKRLSPGYLFTAADWTFFDNYLRTNDFAGINLYPELLPAGMAAQFYARYGKPVAETRLPSAGRVQFLALKR</sequence>
<keyword evidence="1" id="KW-0812">Transmembrane</keyword>
<accession>A0A1S2VQC9</accession>
<feature type="transmembrane region" description="Helical" evidence="1">
    <location>
        <begin position="376"/>
        <end position="393"/>
    </location>
</feature>
<evidence type="ECO:0000313" key="2">
    <source>
        <dbReference type="EMBL" id="OIN60008.1"/>
    </source>
</evidence>
<dbReference type="EMBL" id="MORL01000003">
    <property type="protein sequence ID" value="OIN60008.1"/>
    <property type="molecule type" value="Genomic_DNA"/>
</dbReference>
<feature type="transmembrane region" description="Helical" evidence="1">
    <location>
        <begin position="92"/>
        <end position="110"/>
    </location>
</feature>
<evidence type="ECO:0000256" key="1">
    <source>
        <dbReference type="SAM" id="Phobius"/>
    </source>
</evidence>
<dbReference type="Proteomes" id="UP000181790">
    <property type="component" value="Unassembled WGS sequence"/>
</dbReference>
<reference evidence="2 3" key="1">
    <citation type="submission" date="2016-10" db="EMBL/GenBank/DDBJ databases">
        <title>Arsenicibacter rosenii gen. nov., sp. nov., an efficient arsenic-methylating bacterium isolated from an arsenic-contaminated paddy soil.</title>
        <authorList>
            <person name="Huang K."/>
        </authorList>
    </citation>
    <scope>NUCLEOTIDE SEQUENCE [LARGE SCALE GENOMIC DNA]</scope>
    <source>
        <strain evidence="2 3">SM-1</strain>
    </source>
</reference>
<feature type="transmembrane region" description="Helical" evidence="1">
    <location>
        <begin position="139"/>
        <end position="157"/>
    </location>
</feature>
<feature type="transmembrane region" description="Helical" evidence="1">
    <location>
        <begin position="310"/>
        <end position="329"/>
    </location>
</feature>
<feature type="transmembrane region" description="Helical" evidence="1">
    <location>
        <begin position="192"/>
        <end position="212"/>
    </location>
</feature>
<feature type="transmembrane region" description="Helical" evidence="1">
    <location>
        <begin position="336"/>
        <end position="356"/>
    </location>
</feature>
<keyword evidence="1" id="KW-1133">Transmembrane helix</keyword>
<proteinExistence type="predicted"/>
<gene>
    <name evidence="2" type="ORF">BLX24_08535</name>
</gene>
<name>A0A1S2VQC9_9BACT</name>
<feature type="transmembrane region" description="Helical" evidence="1">
    <location>
        <begin position="400"/>
        <end position="419"/>
    </location>
</feature>
<evidence type="ECO:0000313" key="3">
    <source>
        <dbReference type="Proteomes" id="UP000181790"/>
    </source>
</evidence>
<keyword evidence="1" id="KW-0472">Membrane</keyword>
<dbReference type="AlphaFoldDB" id="A0A1S2VQC9"/>
<evidence type="ECO:0008006" key="4">
    <source>
        <dbReference type="Google" id="ProtNLM"/>
    </source>
</evidence>
<dbReference type="OrthoDB" id="907929at2"/>
<feature type="transmembrane region" description="Helical" evidence="1">
    <location>
        <begin position="239"/>
        <end position="266"/>
    </location>
</feature>
<comment type="caution">
    <text evidence="2">The sequence shown here is derived from an EMBL/GenBank/DDBJ whole genome shotgun (WGS) entry which is preliminary data.</text>
</comment>
<feature type="transmembrane region" description="Helical" evidence="1">
    <location>
        <begin position="169"/>
        <end position="186"/>
    </location>
</feature>
<protein>
    <recommendedName>
        <fullName evidence="4">Glycosyltransferase RgtA/B/C/D-like domain-containing protein</fullName>
    </recommendedName>
</protein>
<organism evidence="2 3">
    <name type="scientific">Arsenicibacter rosenii</name>
    <dbReference type="NCBI Taxonomy" id="1750698"/>
    <lineage>
        <taxon>Bacteria</taxon>
        <taxon>Pseudomonadati</taxon>
        <taxon>Bacteroidota</taxon>
        <taxon>Cytophagia</taxon>
        <taxon>Cytophagales</taxon>
        <taxon>Spirosomataceae</taxon>
        <taxon>Arsenicibacter</taxon>
    </lineage>
</organism>
<keyword evidence="3" id="KW-1185">Reference proteome</keyword>